<keyword evidence="3" id="KW-1185">Reference proteome</keyword>
<proteinExistence type="predicted"/>
<evidence type="ECO:0000313" key="3">
    <source>
        <dbReference type="Proteomes" id="UP000053411"/>
    </source>
</evidence>
<dbReference type="RefSeq" id="XP_016637734.1">
    <property type="nucleotide sequence ID" value="XM_016770824.1"/>
</dbReference>
<accession>A0A0D2J2F4</accession>
<protein>
    <submittedName>
        <fullName evidence="2">Uncharacterized protein</fullName>
    </submittedName>
</protein>
<feature type="compositionally biased region" description="Low complexity" evidence="1">
    <location>
        <begin position="31"/>
        <end position="45"/>
    </location>
</feature>
<name>A0A0D2J2F4_9EURO</name>
<dbReference type="OrthoDB" id="5411374at2759"/>
<dbReference type="EMBL" id="KN848062">
    <property type="protein sequence ID" value="KIY03612.1"/>
    <property type="molecule type" value="Genomic_DNA"/>
</dbReference>
<dbReference type="VEuPathDB" id="FungiDB:Z520_00303"/>
<feature type="region of interest" description="Disordered" evidence="1">
    <location>
        <begin position="28"/>
        <end position="51"/>
    </location>
</feature>
<evidence type="ECO:0000256" key="1">
    <source>
        <dbReference type="SAM" id="MobiDB-lite"/>
    </source>
</evidence>
<dbReference type="Proteomes" id="UP000053411">
    <property type="component" value="Unassembled WGS sequence"/>
</dbReference>
<sequence>MSTTRKTSTILLLARKGGVLDEAKSQLLQGSADATDSSTTSSSSSRPGLRVYTGTTVDDLRSAFDQASKEGRTIQHVFVGAGLELEHRLDIVKEAVTLSKDTCVHLKDATSGPTGFLPFIKAVQGSKLEES</sequence>
<evidence type="ECO:0000313" key="2">
    <source>
        <dbReference type="EMBL" id="KIY03612.1"/>
    </source>
</evidence>
<gene>
    <name evidence="2" type="ORF">Z520_00303</name>
</gene>
<organism evidence="2 3">
    <name type="scientific">Fonsecaea multimorphosa CBS 102226</name>
    <dbReference type="NCBI Taxonomy" id="1442371"/>
    <lineage>
        <taxon>Eukaryota</taxon>
        <taxon>Fungi</taxon>
        <taxon>Dikarya</taxon>
        <taxon>Ascomycota</taxon>
        <taxon>Pezizomycotina</taxon>
        <taxon>Eurotiomycetes</taxon>
        <taxon>Chaetothyriomycetidae</taxon>
        <taxon>Chaetothyriales</taxon>
        <taxon>Herpotrichiellaceae</taxon>
        <taxon>Fonsecaea</taxon>
    </lineage>
</organism>
<reference evidence="2 3" key="1">
    <citation type="submission" date="2015-01" db="EMBL/GenBank/DDBJ databases">
        <title>The Genome Sequence of Fonsecaea multimorphosa CBS 102226.</title>
        <authorList>
            <consortium name="The Broad Institute Genomics Platform"/>
            <person name="Cuomo C."/>
            <person name="de Hoog S."/>
            <person name="Gorbushina A."/>
            <person name="Stielow B."/>
            <person name="Teixiera M."/>
            <person name="Abouelleil A."/>
            <person name="Chapman S.B."/>
            <person name="Priest M."/>
            <person name="Young S.K."/>
            <person name="Wortman J."/>
            <person name="Nusbaum C."/>
            <person name="Birren B."/>
        </authorList>
    </citation>
    <scope>NUCLEOTIDE SEQUENCE [LARGE SCALE GENOMIC DNA]</scope>
    <source>
        <strain evidence="2 3">CBS 102226</strain>
    </source>
</reference>
<dbReference type="GeneID" id="27706049"/>
<dbReference type="AlphaFoldDB" id="A0A0D2J2F4"/>